<dbReference type="PROSITE" id="PS01187">
    <property type="entry name" value="EGF_CA"/>
    <property type="match status" value="1"/>
</dbReference>
<keyword evidence="3" id="KW-0677">Repeat</keyword>
<dbReference type="GeneID" id="118403067"/>
<keyword evidence="5" id="KW-0325">Glycoprotein</keyword>
<dbReference type="InterPro" id="IPR000742">
    <property type="entry name" value="EGF"/>
</dbReference>
<feature type="domain" description="EGF-like" evidence="7">
    <location>
        <begin position="129"/>
        <end position="165"/>
    </location>
</feature>
<feature type="disulfide bond" evidence="6">
    <location>
        <begin position="155"/>
        <end position="164"/>
    </location>
</feature>
<dbReference type="OrthoDB" id="6079678at2759"/>
<evidence type="ECO:0000259" key="8">
    <source>
        <dbReference type="PROSITE" id="PS50041"/>
    </source>
</evidence>
<proteinExistence type="predicted"/>
<dbReference type="GO" id="GO:0005509">
    <property type="term" value="F:calcium ion binding"/>
    <property type="evidence" value="ECO:0007669"/>
    <property type="project" value="InterPro"/>
</dbReference>
<dbReference type="PROSITE" id="PS00022">
    <property type="entry name" value="EGF_1"/>
    <property type="match status" value="2"/>
</dbReference>
<dbReference type="SUPFAM" id="SSF57196">
    <property type="entry name" value="EGF/Laminin"/>
    <property type="match status" value="2"/>
</dbReference>
<dbReference type="SMART" id="SM00179">
    <property type="entry name" value="EGF_CA"/>
    <property type="match status" value="1"/>
</dbReference>
<gene>
    <name evidence="10" type="primary">LOC118403067</name>
</gene>
<evidence type="ECO:0000256" key="6">
    <source>
        <dbReference type="PROSITE-ProRule" id="PRU00076"/>
    </source>
</evidence>
<dbReference type="Proteomes" id="UP000001554">
    <property type="component" value="Chromosome 16"/>
</dbReference>
<evidence type="ECO:0000256" key="4">
    <source>
        <dbReference type="ARBA" id="ARBA00023157"/>
    </source>
</evidence>
<dbReference type="PANTHER" id="PTHR12916">
    <property type="entry name" value="CYTOCHROME C OXIDASE POLYPEPTIDE VIC-2"/>
    <property type="match status" value="1"/>
</dbReference>
<evidence type="ECO:0000259" key="7">
    <source>
        <dbReference type="PROSITE" id="PS50026"/>
    </source>
</evidence>
<keyword evidence="1 6" id="KW-0245">EGF-like domain</keyword>
<dbReference type="Gene3D" id="3.10.100.10">
    <property type="entry name" value="Mannose-Binding Protein A, subunit A"/>
    <property type="match status" value="1"/>
</dbReference>
<dbReference type="KEGG" id="bfo:118403067"/>
<feature type="domain" description="C-type lectin" evidence="8">
    <location>
        <begin position="1"/>
        <end position="87"/>
    </location>
</feature>
<reference evidence="9" key="1">
    <citation type="journal article" date="2020" name="Nat. Ecol. Evol.">
        <title>Deeply conserved synteny resolves early events in vertebrate evolution.</title>
        <authorList>
            <person name="Simakov O."/>
            <person name="Marletaz F."/>
            <person name="Yue J.X."/>
            <person name="O'Connell B."/>
            <person name="Jenkins J."/>
            <person name="Brandt A."/>
            <person name="Calef R."/>
            <person name="Tung C.H."/>
            <person name="Huang T.K."/>
            <person name="Schmutz J."/>
            <person name="Satoh N."/>
            <person name="Yu J.K."/>
            <person name="Putnam N.H."/>
            <person name="Green R.E."/>
            <person name="Rokhsar D.S."/>
        </authorList>
    </citation>
    <scope>NUCLEOTIDE SEQUENCE [LARGE SCALE GENOMIC DNA]</scope>
    <source>
        <strain evidence="9">S238N-H82</strain>
    </source>
</reference>
<organism evidence="9 10">
    <name type="scientific">Branchiostoma floridae</name>
    <name type="common">Florida lancelet</name>
    <name type="synonym">Amphioxus</name>
    <dbReference type="NCBI Taxonomy" id="7739"/>
    <lineage>
        <taxon>Eukaryota</taxon>
        <taxon>Metazoa</taxon>
        <taxon>Chordata</taxon>
        <taxon>Cephalochordata</taxon>
        <taxon>Leptocardii</taxon>
        <taxon>Amphioxiformes</taxon>
        <taxon>Branchiostomatidae</taxon>
        <taxon>Branchiostoma</taxon>
    </lineage>
</organism>
<dbReference type="InterPro" id="IPR001304">
    <property type="entry name" value="C-type_lectin-like"/>
</dbReference>
<dbReference type="CDD" id="cd00054">
    <property type="entry name" value="EGF_CA"/>
    <property type="match status" value="1"/>
</dbReference>
<evidence type="ECO:0000313" key="10">
    <source>
        <dbReference type="RefSeq" id="XP_035657397.1"/>
    </source>
</evidence>
<dbReference type="PRINTS" id="PR00010">
    <property type="entry name" value="EGFBLOOD"/>
</dbReference>
<dbReference type="PROSITE" id="PS50041">
    <property type="entry name" value="C_TYPE_LECTIN_2"/>
    <property type="match status" value="1"/>
</dbReference>
<evidence type="ECO:0000256" key="1">
    <source>
        <dbReference type="ARBA" id="ARBA00022536"/>
    </source>
</evidence>
<dbReference type="CDD" id="cd00037">
    <property type="entry name" value="CLECT"/>
    <property type="match status" value="1"/>
</dbReference>
<evidence type="ECO:0000313" key="9">
    <source>
        <dbReference type="Proteomes" id="UP000001554"/>
    </source>
</evidence>
<reference evidence="10" key="2">
    <citation type="submission" date="2025-08" db="UniProtKB">
        <authorList>
            <consortium name="RefSeq"/>
        </authorList>
    </citation>
    <scope>IDENTIFICATION</scope>
    <source>
        <strain evidence="10">S238N-H82</strain>
        <tissue evidence="10">Testes</tissue>
    </source>
</reference>
<dbReference type="Gene3D" id="2.10.25.10">
    <property type="entry name" value="Laminin"/>
    <property type="match status" value="2"/>
</dbReference>
<dbReference type="SMART" id="SM00181">
    <property type="entry name" value="EGF"/>
    <property type="match status" value="2"/>
</dbReference>
<feature type="disulfide bond" evidence="6">
    <location>
        <begin position="98"/>
        <end position="115"/>
    </location>
</feature>
<protein>
    <submittedName>
        <fullName evidence="10">Fibropellin-1-like</fullName>
    </submittedName>
</protein>
<keyword evidence="4 6" id="KW-1015">Disulfide bond</keyword>
<accession>A0A9J7KGA5</accession>
<evidence type="ECO:0000256" key="2">
    <source>
        <dbReference type="ARBA" id="ARBA00022729"/>
    </source>
</evidence>
<dbReference type="Pfam" id="PF00008">
    <property type="entry name" value="EGF"/>
    <property type="match status" value="1"/>
</dbReference>
<dbReference type="FunFam" id="2.10.25.10:FF:000712">
    <property type="entry name" value="Uncharacterized protein"/>
    <property type="match status" value="1"/>
</dbReference>
<dbReference type="RefSeq" id="XP_035657397.1">
    <property type="nucleotide sequence ID" value="XM_035801504.1"/>
</dbReference>
<dbReference type="OMA" id="EIDWCAM"/>
<feature type="domain" description="EGF-like" evidence="7">
    <location>
        <begin position="89"/>
        <end position="127"/>
    </location>
</feature>
<dbReference type="PROSITE" id="PS50026">
    <property type="entry name" value="EGF_3"/>
    <property type="match status" value="2"/>
</dbReference>
<dbReference type="SUPFAM" id="SSF56436">
    <property type="entry name" value="C-type lectin-like"/>
    <property type="match status" value="1"/>
</dbReference>
<dbReference type="InterPro" id="IPR018097">
    <property type="entry name" value="EGF_Ca-bd_CS"/>
</dbReference>
<keyword evidence="9" id="KW-1185">Reference proteome</keyword>
<dbReference type="AlphaFoldDB" id="A0A9J7KGA5"/>
<evidence type="ECO:0000256" key="5">
    <source>
        <dbReference type="ARBA" id="ARBA00023180"/>
    </source>
</evidence>
<comment type="caution">
    <text evidence="6">Lacks conserved residue(s) required for the propagation of feature annotation.</text>
</comment>
<dbReference type="FunFam" id="2.10.25.10:FF:000122">
    <property type="entry name" value="Protein crumbs homolog 2"/>
    <property type="match status" value="1"/>
</dbReference>
<dbReference type="PROSITE" id="PS00010">
    <property type="entry name" value="ASX_HYDROXYL"/>
    <property type="match status" value="1"/>
</dbReference>
<dbReference type="PROSITE" id="PS01186">
    <property type="entry name" value="EGF_2"/>
    <property type="match status" value="2"/>
</dbReference>
<name>A0A9J7KGA5_BRAFL</name>
<dbReference type="PANTHER" id="PTHR12916:SF9">
    <property type="entry name" value="NEUROGENIC LOCUS NOTCH HOMOLOG PROTEIN 1-RELATED"/>
    <property type="match status" value="1"/>
</dbReference>
<dbReference type="InterPro" id="IPR001881">
    <property type="entry name" value="EGF-like_Ca-bd_dom"/>
</dbReference>
<dbReference type="InterPro" id="IPR000152">
    <property type="entry name" value="EGF-type_Asp/Asn_hydroxyl_site"/>
</dbReference>
<feature type="disulfide bond" evidence="6">
    <location>
        <begin position="117"/>
        <end position="126"/>
    </location>
</feature>
<dbReference type="InterPro" id="IPR016186">
    <property type="entry name" value="C-type_lectin-like/link_sf"/>
</dbReference>
<keyword evidence="2" id="KW-0732">Signal</keyword>
<dbReference type="InterPro" id="IPR016187">
    <property type="entry name" value="CTDL_fold"/>
</dbReference>
<sequence>MVDLKDEQQQQFLANTIAATTGVSNWLAMKTAPLPILYSDGSPVMVPLQWSAGEPSSPLDMCVLLDSSDSYKATTAFCTEQHNYVCQDELKPCEPNVCQNGGNCTSCFGGSTTFCDCLEGFEGKLCEINTDECLSSPCQHGGTCQDQVNSYRCRCPTGYSGDNCETEIDWCAMVTCPFDWTCQNLITHFSCLAPIVRMLEPYKCSSASCPGDMYCREDSEASFSCWAN</sequence>
<evidence type="ECO:0000256" key="3">
    <source>
        <dbReference type="ARBA" id="ARBA00022737"/>
    </source>
</evidence>